<feature type="compositionally biased region" description="Polar residues" evidence="2">
    <location>
        <begin position="74"/>
        <end position="83"/>
    </location>
</feature>
<dbReference type="HOGENOM" id="CLU_023802_0_0_1"/>
<dbReference type="OrthoDB" id="419631at2759"/>
<evidence type="ECO:0000256" key="1">
    <source>
        <dbReference type="SAM" id="Coils"/>
    </source>
</evidence>
<gene>
    <name evidence="3" type="ORF">JAAARDRAFT_71211</name>
</gene>
<feature type="coiled-coil region" evidence="1">
    <location>
        <begin position="134"/>
        <end position="248"/>
    </location>
</feature>
<keyword evidence="1" id="KW-0175">Coiled coil</keyword>
<dbReference type="Pfam" id="PF07004">
    <property type="entry name" value="SHIPPO-rpt"/>
    <property type="match status" value="2"/>
</dbReference>
<organism evidence="3 4">
    <name type="scientific">Jaapia argillacea MUCL 33604</name>
    <dbReference type="NCBI Taxonomy" id="933084"/>
    <lineage>
        <taxon>Eukaryota</taxon>
        <taxon>Fungi</taxon>
        <taxon>Dikarya</taxon>
        <taxon>Basidiomycota</taxon>
        <taxon>Agaricomycotina</taxon>
        <taxon>Agaricomycetes</taxon>
        <taxon>Agaricomycetidae</taxon>
        <taxon>Jaapiales</taxon>
        <taxon>Jaapiaceae</taxon>
        <taxon>Jaapia</taxon>
    </lineage>
</organism>
<evidence type="ECO:0000313" key="3">
    <source>
        <dbReference type="EMBL" id="KDQ55869.1"/>
    </source>
</evidence>
<reference evidence="4" key="1">
    <citation type="journal article" date="2014" name="Proc. Natl. Acad. Sci. U.S.A.">
        <title>Extensive sampling of basidiomycete genomes demonstrates inadequacy of the white-rot/brown-rot paradigm for wood decay fungi.</title>
        <authorList>
            <person name="Riley R."/>
            <person name="Salamov A.A."/>
            <person name="Brown D.W."/>
            <person name="Nagy L.G."/>
            <person name="Floudas D."/>
            <person name="Held B.W."/>
            <person name="Levasseur A."/>
            <person name="Lombard V."/>
            <person name="Morin E."/>
            <person name="Otillar R."/>
            <person name="Lindquist E.A."/>
            <person name="Sun H."/>
            <person name="LaButti K.M."/>
            <person name="Schmutz J."/>
            <person name="Jabbour D."/>
            <person name="Luo H."/>
            <person name="Baker S.E."/>
            <person name="Pisabarro A.G."/>
            <person name="Walton J.D."/>
            <person name="Blanchette R.A."/>
            <person name="Henrissat B."/>
            <person name="Martin F."/>
            <person name="Cullen D."/>
            <person name="Hibbett D.S."/>
            <person name="Grigoriev I.V."/>
        </authorList>
    </citation>
    <scope>NUCLEOTIDE SEQUENCE [LARGE SCALE GENOMIC DNA]</scope>
    <source>
        <strain evidence="4">MUCL 33604</strain>
    </source>
</reference>
<name>A0A067PM03_9AGAM</name>
<feature type="coiled-coil region" evidence="1">
    <location>
        <begin position="461"/>
        <end position="530"/>
    </location>
</feature>
<feature type="compositionally biased region" description="Low complexity" evidence="2">
    <location>
        <begin position="57"/>
        <end position="72"/>
    </location>
</feature>
<dbReference type="EMBL" id="KL197724">
    <property type="protein sequence ID" value="KDQ55869.1"/>
    <property type="molecule type" value="Genomic_DNA"/>
</dbReference>
<accession>A0A067PM03</accession>
<dbReference type="InParanoid" id="A0A067PM03"/>
<keyword evidence="4" id="KW-1185">Reference proteome</keyword>
<sequence length="716" mass="80485">MFPRGPRFAPPKIPDVPGPGTYNPTQEQLEAYKRGAFLEKADRFNNDPISDLPGPGTYNTETKPPTTITIPNAKVTTNTKSTTQPDKYVVLQRKLEDLERIHTEGKKAHTAELSSLKQTLSSTQRSLTDSTSLTTSLQTKLKSLTNQLSDLKKSHVALQAEYDKLKLENKDLKVRLKREVGERERKEGVEVREEVRAVREQAKEEVRVAKELAKEEVKIAKEVAKEEVRAAKEETKSTKEELKRSQRKAFDLETSLTTERAAHQQALTRLVEESSKVSILEKEVTEARDVHSQLEATRSLVVNITNEYARLTTSPPSHCHQCQLLTFSNLHLSTKLANSQSQVTELAHLIRSTKDQNALLKVAVKEGEKEVEYLRCTRERGVESSAAGATNAIEELVGELRRVDEELDEEGRKMEEVLGGVESALLEVYRELGLANLEFATSVLGEQVEVHAANFVLQTSCETLSVRLSEMNKEVEVERQRAGEVEREVGILRREVEEVKVRERRLVEEGEKLRMEVKKQKDEVRRKEEVVGRLGKVIGEKKAVEEGLREEVESLSQALSEAEPYISAYSSLLDQVNELVARNELAEEEAEKLSAFNAEILGHRNESQRILYVDRVRRELGDVKQKLLMSNLEVEALLVENGEMRRELGMYKSVQGGGAVGGGRRRVGRVPLVQVVGDENWEGREGWGGKVPQAQGKGEVGEVGYRDGDMTLDEIM</sequence>
<evidence type="ECO:0000313" key="4">
    <source>
        <dbReference type="Proteomes" id="UP000027265"/>
    </source>
</evidence>
<proteinExistence type="predicted"/>
<feature type="coiled-coil region" evidence="1">
    <location>
        <begin position="386"/>
        <end position="413"/>
    </location>
</feature>
<protein>
    <recommendedName>
        <fullName evidence="5">Hyaluronan-mediated motility receptor C-terminal domain-containing protein</fullName>
    </recommendedName>
</protein>
<feature type="region of interest" description="Disordered" evidence="2">
    <location>
        <begin position="1"/>
        <end position="26"/>
    </location>
</feature>
<feature type="region of interest" description="Disordered" evidence="2">
    <location>
        <begin position="39"/>
        <end position="83"/>
    </location>
</feature>
<feature type="coiled-coil region" evidence="1">
    <location>
        <begin position="569"/>
        <end position="596"/>
    </location>
</feature>
<evidence type="ECO:0008006" key="5">
    <source>
        <dbReference type="Google" id="ProtNLM"/>
    </source>
</evidence>
<dbReference type="STRING" id="933084.A0A067PM03"/>
<dbReference type="InterPro" id="IPR010736">
    <property type="entry name" value="SHIPPO-rpt"/>
</dbReference>
<dbReference type="AlphaFoldDB" id="A0A067PM03"/>
<dbReference type="Proteomes" id="UP000027265">
    <property type="component" value="Unassembled WGS sequence"/>
</dbReference>
<evidence type="ECO:0000256" key="2">
    <source>
        <dbReference type="SAM" id="MobiDB-lite"/>
    </source>
</evidence>
<feature type="compositionally biased region" description="Pro residues" evidence="2">
    <location>
        <begin position="8"/>
        <end position="17"/>
    </location>
</feature>